<name>A0ABR0FLT3_9PEZI</name>
<dbReference type="GeneID" id="87898202"/>
<reference evidence="1 2" key="1">
    <citation type="journal article" date="2023" name="bioRxiv">
        <title>High-quality genome assemblies of four members of thePodospora anserinaspecies complex.</title>
        <authorList>
            <person name="Ament-Velasquez S.L."/>
            <person name="Vogan A.A."/>
            <person name="Wallerman O."/>
            <person name="Hartmann F."/>
            <person name="Gautier V."/>
            <person name="Silar P."/>
            <person name="Giraud T."/>
            <person name="Johannesson H."/>
        </authorList>
    </citation>
    <scope>NUCLEOTIDE SEQUENCE [LARGE SCALE GENOMIC DNA]</scope>
    <source>
        <strain evidence="1 2">CBS 112042</strain>
    </source>
</reference>
<organism evidence="1 2">
    <name type="scientific">Podospora bellae-mahoneyi</name>
    <dbReference type="NCBI Taxonomy" id="2093777"/>
    <lineage>
        <taxon>Eukaryota</taxon>
        <taxon>Fungi</taxon>
        <taxon>Dikarya</taxon>
        <taxon>Ascomycota</taxon>
        <taxon>Pezizomycotina</taxon>
        <taxon>Sordariomycetes</taxon>
        <taxon>Sordariomycetidae</taxon>
        <taxon>Sordariales</taxon>
        <taxon>Podosporaceae</taxon>
        <taxon>Podospora</taxon>
    </lineage>
</organism>
<dbReference type="EMBL" id="JAFFGZ010000006">
    <property type="protein sequence ID" value="KAK4643872.1"/>
    <property type="molecule type" value="Genomic_DNA"/>
</dbReference>
<dbReference type="RefSeq" id="XP_062732848.1">
    <property type="nucleotide sequence ID" value="XM_062878720.1"/>
</dbReference>
<sequence>MLSRWPPLSRCWEMCNLIPEAPQRLNVHSAAGSPRLNGRKSVKAPSYGGTYAAYCQLLSASAVMRTAGTMLTSSVLTAIPRWRARSLRERDPA</sequence>
<accession>A0ABR0FLT3</accession>
<proteinExistence type="predicted"/>
<protein>
    <submittedName>
        <fullName evidence="1">Uncharacterized protein</fullName>
    </submittedName>
</protein>
<dbReference type="Proteomes" id="UP001322138">
    <property type="component" value="Unassembled WGS sequence"/>
</dbReference>
<keyword evidence="2" id="KW-1185">Reference proteome</keyword>
<gene>
    <name evidence="1" type="ORF">QC761_404360</name>
</gene>
<evidence type="ECO:0000313" key="2">
    <source>
        <dbReference type="Proteomes" id="UP001322138"/>
    </source>
</evidence>
<comment type="caution">
    <text evidence="1">The sequence shown here is derived from an EMBL/GenBank/DDBJ whole genome shotgun (WGS) entry which is preliminary data.</text>
</comment>
<evidence type="ECO:0000313" key="1">
    <source>
        <dbReference type="EMBL" id="KAK4643872.1"/>
    </source>
</evidence>